<dbReference type="KEGG" id="bpb:bpr_IV026"/>
<gene>
    <name evidence="1" type="ordered locus">bpr_IV026</name>
</gene>
<dbReference type="Proteomes" id="UP000001299">
    <property type="component" value="Plasmid pCY186"/>
</dbReference>
<evidence type="ECO:0000313" key="1">
    <source>
        <dbReference type="EMBL" id="ADL36391.1"/>
    </source>
</evidence>
<sequence length="126" mass="15077">MGDKRFLSGNKITKNDICNYILSECNDNNRQSGRQKKYSVASYDSDYKRYMDQPTCPDAIDDEEDIEELCEMQQREWDEQEDYERKLQDIHDRYPDFDAEEAAFMGVDPEEAERQALVDDYLNNWY</sequence>
<evidence type="ECO:0000313" key="2">
    <source>
        <dbReference type="Proteomes" id="UP000001299"/>
    </source>
</evidence>
<dbReference type="EMBL" id="CP001813">
    <property type="protein sequence ID" value="ADL36391.1"/>
    <property type="molecule type" value="Genomic_DNA"/>
</dbReference>
<protein>
    <submittedName>
        <fullName evidence="1">Uncharacterized protein</fullName>
    </submittedName>
</protein>
<keyword evidence="1" id="KW-0614">Plasmid</keyword>
<proteinExistence type="predicted"/>
<dbReference type="RefSeq" id="WP_013283039.1">
    <property type="nucleotide sequence ID" value="NC_014390.1"/>
</dbReference>
<organism evidence="1 2">
    <name type="scientific">Butyrivibrio proteoclasticus (strain ATCC 51982 / DSM 14932 / B316)</name>
    <name type="common">Clostridium proteoclasticum</name>
    <dbReference type="NCBI Taxonomy" id="515622"/>
    <lineage>
        <taxon>Bacteria</taxon>
        <taxon>Bacillati</taxon>
        <taxon>Bacillota</taxon>
        <taxon>Clostridia</taxon>
        <taxon>Lachnospirales</taxon>
        <taxon>Lachnospiraceae</taxon>
        <taxon>Butyrivibrio</taxon>
    </lineage>
</organism>
<dbReference type="HOGENOM" id="CLU_1977457_0_0_9"/>
<accession>E0S4Q9</accession>
<dbReference type="AlphaFoldDB" id="E0S4Q9"/>
<keyword evidence="2" id="KW-1185">Reference proteome</keyword>
<reference evidence="1 2" key="1">
    <citation type="journal article" date="2010" name="PLoS ONE">
        <title>The glycobiome of the rumen bacterium Butyrivibrio proteoclasticus B316(T) highlights adaptation to a polysaccharide-rich environment.</title>
        <authorList>
            <person name="Kelly W.J."/>
            <person name="Leahy S.C."/>
            <person name="Altermann E."/>
            <person name="Yeoman C.J."/>
            <person name="Dunne J.C."/>
            <person name="Kong Z."/>
            <person name="Pacheco D.M."/>
            <person name="Li D."/>
            <person name="Noel S.J."/>
            <person name="Moon C.D."/>
            <person name="Cookson A.L."/>
            <person name="Attwood G.T."/>
        </authorList>
    </citation>
    <scope>NUCLEOTIDE SEQUENCE [LARGE SCALE GENOMIC DNA]</scope>
    <source>
        <strain evidence="2">ATCC 51982 / DSM 14932 / B316</strain>
        <plasmid evidence="2">Plasmid pCY186</plasmid>
    </source>
</reference>
<name>E0S4Q9_BUTPB</name>
<geneLocation type="plasmid" evidence="1 2">
    <name>pCY186</name>
</geneLocation>